<gene>
    <name evidence="2" type="ORF">KC19_4G175300</name>
</gene>
<reference evidence="2" key="1">
    <citation type="submission" date="2020-06" db="EMBL/GenBank/DDBJ databases">
        <title>WGS assembly of Ceratodon purpureus strain R40.</title>
        <authorList>
            <person name="Carey S.B."/>
            <person name="Jenkins J."/>
            <person name="Shu S."/>
            <person name="Lovell J.T."/>
            <person name="Sreedasyam A."/>
            <person name="Maumus F."/>
            <person name="Tiley G.P."/>
            <person name="Fernandez-Pozo N."/>
            <person name="Barry K."/>
            <person name="Chen C."/>
            <person name="Wang M."/>
            <person name="Lipzen A."/>
            <person name="Daum C."/>
            <person name="Saski C.A."/>
            <person name="Payton A.C."/>
            <person name="Mcbreen J.C."/>
            <person name="Conrad R.E."/>
            <person name="Kollar L.M."/>
            <person name="Olsson S."/>
            <person name="Huttunen S."/>
            <person name="Landis J.B."/>
            <person name="Wickett N.J."/>
            <person name="Johnson M.G."/>
            <person name="Rensing S.A."/>
            <person name="Grimwood J."/>
            <person name="Schmutz J."/>
            <person name="Mcdaniel S.F."/>
        </authorList>
    </citation>
    <scope>NUCLEOTIDE SEQUENCE</scope>
    <source>
        <strain evidence="2">R40</strain>
    </source>
</reference>
<sequence length="254" mass="28672">MDEAKKNKNGRPSAVSAAAITKNMLLSVQKISKLHGFKISVPSLKKSTKNKGKEGDFQSGASSSGSRSPKSISTQQSNKDNNFERIPNEVFEDDVSKNLPTRIGRYRVWHPKESIVKEPPGFRVPPVEELEEMYNMPVRRLRPREDGVGGATLWQPYEPVPPIGIEAAIAKNLEIQNEKDINVSYTHLGKWRDVLRDPVEVENEKKSKKRSLSITTSQQRKKQAVTKDVGASNEKTKPEVIEIFVIFLYIIKYN</sequence>
<organism evidence="2 3">
    <name type="scientific">Ceratodon purpureus</name>
    <name type="common">Fire moss</name>
    <name type="synonym">Dicranum purpureum</name>
    <dbReference type="NCBI Taxonomy" id="3225"/>
    <lineage>
        <taxon>Eukaryota</taxon>
        <taxon>Viridiplantae</taxon>
        <taxon>Streptophyta</taxon>
        <taxon>Embryophyta</taxon>
        <taxon>Bryophyta</taxon>
        <taxon>Bryophytina</taxon>
        <taxon>Bryopsida</taxon>
        <taxon>Dicranidae</taxon>
        <taxon>Pseudoditrichales</taxon>
        <taxon>Ditrichaceae</taxon>
        <taxon>Ceratodon</taxon>
    </lineage>
</organism>
<dbReference type="Proteomes" id="UP000822688">
    <property type="component" value="Chromosome 4"/>
</dbReference>
<evidence type="ECO:0000313" key="2">
    <source>
        <dbReference type="EMBL" id="KAG0580463.1"/>
    </source>
</evidence>
<feature type="region of interest" description="Disordered" evidence="1">
    <location>
        <begin position="205"/>
        <end position="230"/>
    </location>
</feature>
<evidence type="ECO:0000313" key="3">
    <source>
        <dbReference type="Proteomes" id="UP000822688"/>
    </source>
</evidence>
<proteinExistence type="predicted"/>
<feature type="compositionally biased region" description="Low complexity" evidence="1">
    <location>
        <begin position="57"/>
        <end position="73"/>
    </location>
</feature>
<dbReference type="AlphaFoldDB" id="A0A8T0ID83"/>
<protein>
    <submittedName>
        <fullName evidence="2">Uncharacterized protein</fullName>
    </submittedName>
</protein>
<evidence type="ECO:0000256" key="1">
    <source>
        <dbReference type="SAM" id="MobiDB-lite"/>
    </source>
</evidence>
<feature type="region of interest" description="Disordered" evidence="1">
    <location>
        <begin position="39"/>
        <end position="89"/>
    </location>
</feature>
<name>A0A8T0ID83_CERPU</name>
<keyword evidence="3" id="KW-1185">Reference proteome</keyword>
<comment type="caution">
    <text evidence="2">The sequence shown here is derived from an EMBL/GenBank/DDBJ whole genome shotgun (WGS) entry which is preliminary data.</text>
</comment>
<accession>A0A8T0ID83</accession>
<dbReference type="EMBL" id="CM026424">
    <property type="protein sequence ID" value="KAG0580463.1"/>
    <property type="molecule type" value="Genomic_DNA"/>
</dbReference>